<dbReference type="CDD" id="cd13913">
    <property type="entry name" value="ba3_CcO_II_C"/>
    <property type="match status" value="1"/>
</dbReference>
<gene>
    <name evidence="9" type="ORF">ACFPXP_20275</name>
</gene>
<keyword evidence="7" id="KW-0812">Transmembrane</keyword>
<dbReference type="InterPro" id="IPR001505">
    <property type="entry name" value="Copper_CuA"/>
</dbReference>
<dbReference type="InterPro" id="IPR008972">
    <property type="entry name" value="Cupredoxin"/>
</dbReference>
<reference evidence="10" key="1">
    <citation type="journal article" date="2019" name="Int. J. Syst. Evol. Microbiol.">
        <title>The Global Catalogue of Microorganisms (GCM) 10K type strain sequencing project: providing services to taxonomists for standard genome sequencing and annotation.</title>
        <authorList>
            <consortium name="The Broad Institute Genomics Platform"/>
            <consortium name="The Broad Institute Genome Sequencing Center for Infectious Disease"/>
            <person name="Wu L."/>
            <person name="Ma J."/>
        </authorList>
    </citation>
    <scope>NUCLEOTIDE SEQUENCE [LARGE SCALE GENOMIC DNA]</scope>
    <source>
        <strain evidence="10">CCM 8749</strain>
    </source>
</reference>
<dbReference type="SUPFAM" id="SSF49503">
    <property type="entry name" value="Cupredoxins"/>
    <property type="match status" value="1"/>
</dbReference>
<dbReference type="EMBL" id="JBHSQV010000184">
    <property type="protein sequence ID" value="MFC5988747.1"/>
    <property type="molecule type" value="Genomic_DNA"/>
</dbReference>
<keyword evidence="2" id="KW-0479">Metal-binding</keyword>
<evidence type="ECO:0000256" key="6">
    <source>
        <dbReference type="ARBA" id="ARBA00047816"/>
    </source>
</evidence>
<protein>
    <recommendedName>
        <fullName evidence="5">Cytochrome aa3 subunit 2</fullName>
    </recommendedName>
</protein>
<feature type="domain" description="Cytochrome oxidase subunit II copper A binding" evidence="8">
    <location>
        <begin position="62"/>
        <end position="157"/>
    </location>
</feature>
<evidence type="ECO:0000256" key="7">
    <source>
        <dbReference type="SAM" id="Phobius"/>
    </source>
</evidence>
<dbReference type="PRINTS" id="PR01166">
    <property type="entry name" value="CYCOXIDASEII"/>
</dbReference>
<dbReference type="Pfam" id="PF00116">
    <property type="entry name" value="COX2"/>
    <property type="match status" value="1"/>
</dbReference>
<dbReference type="Proteomes" id="UP001596250">
    <property type="component" value="Unassembled WGS sequence"/>
</dbReference>
<dbReference type="InterPro" id="IPR034214">
    <property type="entry name" value="Ba3_CcO_II_C"/>
</dbReference>
<dbReference type="InterPro" id="IPR002429">
    <property type="entry name" value="CcO_II-like_C"/>
</dbReference>
<keyword evidence="7" id="KW-1133">Transmembrane helix</keyword>
<feature type="transmembrane region" description="Helical" evidence="7">
    <location>
        <begin position="9"/>
        <end position="34"/>
    </location>
</feature>
<dbReference type="InterPro" id="IPR051403">
    <property type="entry name" value="NosZ/Cyto_c_oxidase_sub2"/>
</dbReference>
<dbReference type="PROSITE" id="PS50857">
    <property type="entry name" value="COX2_CUA"/>
    <property type="match status" value="1"/>
</dbReference>
<organism evidence="9 10">
    <name type="scientific">Marinicrinis lubricantis</name>
    <dbReference type="NCBI Taxonomy" id="2086470"/>
    <lineage>
        <taxon>Bacteria</taxon>
        <taxon>Bacillati</taxon>
        <taxon>Bacillota</taxon>
        <taxon>Bacilli</taxon>
        <taxon>Bacillales</taxon>
        <taxon>Paenibacillaceae</taxon>
    </lineage>
</organism>
<keyword evidence="7" id="KW-0472">Membrane</keyword>
<accession>A0ABW1IUI0</accession>
<evidence type="ECO:0000313" key="10">
    <source>
        <dbReference type="Proteomes" id="UP001596250"/>
    </source>
</evidence>
<comment type="catalytic activity">
    <reaction evidence="6">
        <text>4 Fe(II)-[cytochrome c] + O2 + 8 H(+)(in) = 4 Fe(III)-[cytochrome c] + 2 H2O + 4 H(+)(out)</text>
        <dbReference type="Rhea" id="RHEA:11436"/>
        <dbReference type="Rhea" id="RHEA-COMP:10350"/>
        <dbReference type="Rhea" id="RHEA-COMP:14399"/>
        <dbReference type="ChEBI" id="CHEBI:15377"/>
        <dbReference type="ChEBI" id="CHEBI:15378"/>
        <dbReference type="ChEBI" id="CHEBI:15379"/>
        <dbReference type="ChEBI" id="CHEBI:29033"/>
        <dbReference type="ChEBI" id="CHEBI:29034"/>
        <dbReference type="EC" id="7.1.1.9"/>
    </reaction>
</comment>
<evidence type="ECO:0000256" key="3">
    <source>
        <dbReference type="ARBA" id="ARBA00023008"/>
    </source>
</evidence>
<evidence type="ECO:0000259" key="8">
    <source>
        <dbReference type="PROSITE" id="PS50857"/>
    </source>
</evidence>
<keyword evidence="3" id="KW-0186">Copper</keyword>
<dbReference type="RefSeq" id="WP_379896229.1">
    <property type="nucleotide sequence ID" value="NZ_CBCSCT010000006.1"/>
</dbReference>
<comment type="caution">
    <text evidence="9">The sequence shown here is derived from an EMBL/GenBank/DDBJ whole genome shotgun (WGS) entry which is preliminary data.</text>
</comment>
<comment type="subcellular location">
    <subcellularLocation>
        <location evidence="1">Cell envelope</location>
    </subcellularLocation>
</comment>
<evidence type="ECO:0000256" key="2">
    <source>
        <dbReference type="ARBA" id="ARBA00022723"/>
    </source>
</evidence>
<evidence type="ECO:0000256" key="1">
    <source>
        <dbReference type="ARBA" id="ARBA00004196"/>
    </source>
</evidence>
<proteinExistence type="predicted"/>
<evidence type="ECO:0000256" key="4">
    <source>
        <dbReference type="ARBA" id="ARBA00024688"/>
    </source>
</evidence>
<evidence type="ECO:0000313" key="9">
    <source>
        <dbReference type="EMBL" id="MFC5988747.1"/>
    </source>
</evidence>
<name>A0ABW1IUI0_9BACL</name>
<dbReference type="PROSITE" id="PS00078">
    <property type="entry name" value="COX2"/>
    <property type="match status" value="1"/>
</dbReference>
<keyword evidence="10" id="KW-1185">Reference proteome</keyword>
<dbReference type="PANTHER" id="PTHR42838">
    <property type="entry name" value="CYTOCHROME C OXIDASE SUBUNIT II"/>
    <property type="match status" value="1"/>
</dbReference>
<evidence type="ECO:0000256" key="5">
    <source>
        <dbReference type="ARBA" id="ARBA00031399"/>
    </source>
</evidence>
<comment type="function">
    <text evidence="4">Subunits I and II form the functional core of the enzyme complex. Electrons originating in cytochrome c are transferred via heme a and Cu(A) to the binuclear center formed by heme a3 and Cu(B).</text>
</comment>
<dbReference type="PANTHER" id="PTHR42838:SF2">
    <property type="entry name" value="NITROUS-OXIDE REDUCTASE"/>
    <property type="match status" value="1"/>
</dbReference>
<sequence length="157" mass="17290">MHIHKLEKIWLTFGITMLVAFLVILGISTFAFGLEPPSHSHTIDPEKVRETAPFDNPGLRMVGDGEYEAVMTAYAFGYDSGDHPLTVPAGSTVEFVVTTPDVVHGFQIPGTNVNMMIVPGEVSHIKHMFNEPGEYLILCNEYCGGGHEFMHTTIVVE</sequence>
<dbReference type="Gene3D" id="2.60.40.420">
    <property type="entry name" value="Cupredoxins - blue copper proteins"/>
    <property type="match status" value="1"/>
</dbReference>